<comment type="caution">
    <text evidence="2">The sequence shown here is derived from an EMBL/GenBank/DDBJ whole genome shotgun (WGS) entry which is preliminary data.</text>
</comment>
<feature type="compositionally biased region" description="Polar residues" evidence="1">
    <location>
        <begin position="213"/>
        <end position="233"/>
    </location>
</feature>
<gene>
    <name evidence="2" type="ORF">ATC70_002947</name>
</gene>
<proteinExistence type="predicted"/>
<dbReference type="Proteomes" id="UP001304243">
    <property type="component" value="Unassembled WGS sequence"/>
</dbReference>
<feature type="region of interest" description="Disordered" evidence="1">
    <location>
        <begin position="208"/>
        <end position="249"/>
    </location>
</feature>
<sequence>MKYSQFVAPGYNIKTDVTTSAPPLPSNALKSTDFCNGVKGLLQSRHIDYLHTALFGQRGTKISHPTFAALSSANAPILGAIVRDTPQPANELMMVTRGLYKTNLENMWASNKVFNKSLNKLLEILLRVHLAPKRESHYWELQQTKAKKQPKQVVKSIRNSFHNAIRSEKYKLQKYQRKAQDKPEDNNWAKRARNSQERITHMYADAKRPVKAVSTSGTTSDQAVVSASGSGSFTTAVSTPTDPSSTSDAVAASNASFDIDSADMPIDELLPLSELIDEEDDQEEEEGTRDLPRRRIMILKTTLRNLLVRQAGKSITHTQLKKERPISREKRIACACFWETYVEPLPESYRMRAEDIDFGSGQSMRRKITLKDKKTTEGKKVQEIEQQLPRSSVFRAKEVEDVKSNLDAHRNNGQALRAFYHSKKQNTLSNKAEHIDGRFRFRFASGERFFCAGVRPQTSLTMFIGDRGLCVGSRLKGHLKYGGKWKPRLHSSIATVHTTNEYKTSQTCMYCFGPTSHPTQTIRAKDGKTKGRSIHGAFLCLNPACVSVLNHRAIQGRDKTSALGIAVSGLSILLFKQPLPVFNPKPSQSNTGIISKTTSFCNRNEKRDGSGAALADA</sequence>
<dbReference type="RefSeq" id="XP_064678917.1">
    <property type="nucleotide sequence ID" value="XM_064822317.1"/>
</dbReference>
<organism evidence="2 3">
    <name type="scientific">Mucor velutinosus</name>
    <dbReference type="NCBI Taxonomy" id="708070"/>
    <lineage>
        <taxon>Eukaryota</taxon>
        <taxon>Fungi</taxon>
        <taxon>Fungi incertae sedis</taxon>
        <taxon>Mucoromycota</taxon>
        <taxon>Mucoromycotina</taxon>
        <taxon>Mucoromycetes</taxon>
        <taxon>Mucorales</taxon>
        <taxon>Mucorineae</taxon>
        <taxon>Mucoraceae</taxon>
        <taxon>Mucor</taxon>
    </lineage>
</organism>
<feature type="compositionally biased region" description="Low complexity" evidence="1">
    <location>
        <begin position="234"/>
        <end position="249"/>
    </location>
</feature>
<accession>A0AAN7D785</accession>
<name>A0AAN7D785_9FUNG</name>
<dbReference type="EMBL" id="JASEJX010000021">
    <property type="protein sequence ID" value="KAK4512251.1"/>
    <property type="molecule type" value="Genomic_DNA"/>
</dbReference>
<dbReference type="AlphaFoldDB" id="A0AAN7D785"/>
<reference evidence="2 3" key="1">
    <citation type="submission" date="2022-11" db="EMBL/GenBank/DDBJ databases">
        <title>Mucor velutinosus strain NIH1002 WGS.</title>
        <authorList>
            <person name="Subramanian P."/>
            <person name="Mullikin J.C."/>
            <person name="Segre J.A."/>
            <person name="Zelazny A.M."/>
        </authorList>
    </citation>
    <scope>NUCLEOTIDE SEQUENCE [LARGE SCALE GENOMIC DNA]</scope>
    <source>
        <strain evidence="2 3">NIH1002</strain>
    </source>
</reference>
<keyword evidence="3" id="KW-1185">Reference proteome</keyword>
<evidence type="ECO:0000313" key="2">
    <source>
        <dbReference type="EMBL" id="KAK4512251.1"/>
    </source>
</evidence>
<protein>
    <submittedName>
        <fullName evidence="2">Uncharacterized protein</fullName>
    </submittedName>
</protein>
<evidence type="ECO:0000256" key="1">
    <source>
        <dbReference type="SAM" id="MobiDB-lite"/>
    </source>
</evidence>
<evidence type="ECO:0000313" key="3">
    <source>
        <dbReference type="Proteomes" id="UP001304243"/>
    </source>
</evidence>
<dbReference type="GeneID" id="89946649"/>